<dbReference type="Proteomes" id="UP000746595">
    <property type="component" value="Unassembled WGS sequence"/>
</dbReference>
<protein>
    <submittedName>
        <fullName evidence="2">Antibiotic biosynthesis monooxygenase</fullName>
    </submittedName>
</protein>
<dbReference type="RefSeq" id="WP_168151403.1">
    <property type="nucleotide sequence ID" value="NZ_JAAWVT010000002.1"/>
</dbReference>
<dbReference type="SUPFAM" id="SSF54909">
    <property type="entry name" value="Dimeric alpha+beta barrel"/>
    <property type="match status" value="1"/>
</dbReference>
<keyword evidence="3" id="KW-1185">Reference proteome</keyword>
<comment type="caution">
    <text evidence="2">The sequence shown here is derived from an EMBL/GenBank/DDBJ whole genome shotgun (WGS) entry which is preliminary data.</text>
</comment>
<dbReference type="EMBL" id="JAAWVT010000002">
    <property type="protein sequence ID" value="NKG20536.1"/>
    <property type="molecule type" value="Genomic_DNA"/>
</dbReference>
<feature type="domain" description="ABM" evidence="1">
    <location>
        <begin position="2"/>
        <end position="92"/>
    </location>
</feature>
<name>A0ABX1G448_9MICC</name>
<keyword evidence="2" id="KW-0503">Monooxygenase</keyword>
<dbReference type="Gene3D" id="3.30.70.100">
    <property type="match status" value="1"/>
</dbReference>
<proteinExistence type="predicted"/>
<sequence length="107" mass="12439">MITEHALLPVIEGMEEEFMAAFERARPLIAATEGFEGLQLSRSIETPHIFLLLVLWQSVEAHTIGFRGSENYLQWKHLLHRFYEPFPVVEHFRTIDPMTDAPAERAY</sequence>
<dbReference type="Pfam" id="PF03992">
    <property type="entry name" value="ABM"/>
    <property type="match status" value="1"/>
</dbReference>
<dbReference type="PROSITE" id="PS51725">
    <property type="entry name" value="ABM"/>
    <property type="match status" value="1"/>
</dbReference>
<dbReference type="InterPro" id="IPR007138">
    <property type="entry name" value="ABM_dom"/>
</dbReference>
<keyword evidence="2" id="KW-0560">Oxidoreductase</keyword>
<evidence type="ECO:0000313" key="2">
    <source>
        <dbReference type="EMBL" id="NKG20536.1"/>
    </source>
</evidence>
<organism evidence="2 3">
    <name type="scientific">Paeniglutamicibacter terrestris</name>
    <dbReference type="NCBI Taxonomy" id="2723403"/>
    <lineage>
        <taxon>Bacteria</taxon>
        <taxon>Bacillati</taxon>
        <taxon>Actinomycetota</taxon>
        <taxon>Actinomycetes</taxon>
        <taxon>Micrococcales</taxon>
        <taxon>Micrococcaceae</taxon>
        <taxon>Paeniglutamicibacter</taxon>
    </lineage>
</organism>
<gene>
    <name evidence="2" type="ORF">HED64_07395</name>
</gene>
<evidence type="ECO:0000313" key="3">
    <source>
        <dbReference type="Proteomes" id="UP000746595"/>
    </source>
</evidence>
<reference evidence="2 3" key="1">
    <citation type="submission" date="2020-04" db="EMBL/GenBank/DDBJ databases">
        <title>Paeniglutamicibacter sp. ANT13_2, a novel actinomycete isolated from sediment in Antarctica.</title>
        <authorList>
            <person name="Sakdapetsiri C."/>
            <person name="Pinyakong O."/>
        </authorList>
    </citation>
    <scope>NUCLEOTIDE SEQUENCE [LARGE SCALE GENOMIC DNA]</scope>
    <source>
        <strain evidence="2 3">ANT13_2</strain>
    </source>
</reference>
<accession>A0ABX1G448</accession>
<dbReference type="InterPro" id="IPR011008">
    <property type="entry name" value="Dimeric_a/b-barrel"/>
</dbReference>
<dbReference type="GO" id="GO:0004497">
    <property type="term" value="F:monooxygenase activity"/>
    <property type="evidence" value="ECO:0007669"/>
    <property type="project" value="UniProtKB-KW"/>
</dbReference>
<evidence type="ECO:0000259" key="1">
    <source>
        <dbReference type="PROSITE" id="PS51725"/>
    </source>
</evidence>